<comment type="caution">
    <text evidence="1">The sequence shown here is derived from an EMBL/GenBank/DDBJ whole genome shotgun (WGS) entry which is preliminary data.</text>
</comment>
<protein>
    <submittedName>
        <fullName evidence="1">HMA2 domain-containing protein</fullName>
    </submittedName>
</protein>
<evidence type="ECO:0000313" key="1">
    <source>
        <dbReference type="EMBL" id="MFA9459596.1"/>
    </source>
</evidence>
<dbReference type="Pfam" id="PF19991">
    <property type="entry name" value="HMA_2"/>
    <property type="match status" value="1"/>
</dbReference>
<reference evidence="1 2" key="1">
    <citation type="submission" date="2024-08" db="EMBL/GenBank/DDBJ databases">
        <title>Whole-genome sequencing of halo(alkali)philic microorganisms from hypersaline lakes.</title>
        <authorList>
            <person name="Sorokin D.Y."/>
            <person name="Merkel A.Y."/>
            <person name="Messina E."/>
            <person name="Yakimov M."/>
        </authorList>
    </citation>
    <scope>NUCLEOTIDE SEQUENCE [LARGE SCALE GENOMIC DNA]</scope>
    <source>
        <strain evidence="1 2">Cl-TMA</strain>
    </source>
</reference>
<accession>A0ABV4TSQ6</accession>
<name>A0ABV4TSQ6_9GAMM</name>
<dbReference type="Proteomes" id="UP001575181">
    <property type="component" value="Unassembled WGS sequence"/>
</dbReference>
<dbReference type="RefSeq" id="WP_373654379.1">
    <property type="nucleotide sequence ID" value="NZ_JBGUAW010000001.1"/>
</dbReference>
<evidence type="ECO:0000313" key="2">
    <source>
        <dbReference type="Proteomes" id="UP001575181"/>
    </source>
</evidence>
<sequence length="155" mass="17085">MTPRAQIRHRLPRRARLRIPDMRGDAAYFAALEEWLGALEAVESVRADPRTGGVLIRHAESALDTLAARAEAEGRFRLAPQEQPSASMDEVLARLRGIDARLNSASRGEVDLRAALFLVLLALAARQTLQGQVMAPAITLLWYARDLLKQEPVPG</sequence>
<keyword evidence="2" id="KW-1185">Reference proteome</keyword>
<dbReference type="EMBL" id="JBGUAW010000001">
    <property type="protein sequence ID" value="MFA9459596.1"/>
    <property type="molecule type" value="Genomic_DNA"/>
</dbReference>
<gene>
    <name evidence="1" type="ORF">ACERLL_01980</name>
</gene>
<organism evidence="1 2">
    <name type="scientific">Thiohalorhabdus methylotrophus</name>
    <dbReference type="NCBI Taxonomy" id="3242694"/>
    <lineage>
        <taxon>Bacteria</taxon>
        <taxon>Pseudomonadati</taxon>
        <taxon>Pseudomonadota</taxon>
        <taxon>Gammaproteobacteria</taxon>
        <taxon>Thiohalorhabdales</taxon>
        <taxon>Thiohalorhabdaceae</taxon>
        <taxon>Thiohalorhabdus</taxon>
    </lineage>
</organism>
<proteinExistence type="predicted"/>